<organism evidence="3 4">
    <name type="scientific">Mycolicibacter acidiphilus</name>
    <dbReference type="NCBI Taxonomy" id="2835306"/>
    <lineage>
        <taxon>Bacteria</taxon>
        <taxon>Bacillati</taxon>
        <taxon>Actinomycetota</taxon>
        <taxon>Actinomycetes</taxon>
        <taxon>Mycobacteriales</taxon>
        <taxon>Mycobacteriaceae</taxon>
        <taxon>Mycolicibacter</taxon>
    </lineage>
</organism>
<evidence type="ECO:0000313" key="3">
    <source>
        <dbReference type="EMBL" id="MBS9535284.1"/>
    </source>
</evidence>
<dbReference type="Pfam" id="PF02452">
    <property type="entry name" value="PemK_toxin"/>
    <property type="match status" value="1"/>
</dbReference>
<reference evidence="3 4" key="1">
    <citation type="submission" date="2021-05" db="EMBL/GenBank/DDBJ databases">
        <title>Mycobacterium acidophilum sp. nov., an extremely acid-tolerant member of the genus Mycobacterium.</title>
        <authorList>
            <person name="Xia J."/>
        </authorList>
    </citation>
    <scope>NUCLEOTIDE SEQUENCE [LARGE SCALE GENOMIC DNA]</scope>
    <source>
        <strain evidence="3 4">M1</strain>
    </source>
</reference>
<dbReference type="InterPro" id="IPR003477">
    <property type="entry name" value="PemK-like"/>
</dbReference>
<comment type="caution">
    <text evidence="3">The sequence shown here is derived from an EMBL/GenBank/DDBJ whole genome shotgun (WGS) entry which is preliminary data.</text>
</comment>
<gene>
    <name evidence="3" type="ORF">KIH27_16980</name>
</gene>
<evidence type="ECO:0000313" key="4">
    <source>
        <dbReference type="Proteomes" id="UP001519535"/>
    </source>
</evidence>
<accession>A0ABS5RNZ2</accession>
<sequence>MKRPAAVASVDILNNGPGGLVMAVPITTIGYGLRSHVPLESASSGLDHTSCTRFDQLRAASVEWLSSRQGASPCEQGKQLPH</sequence>
<name>A0ABS5RNZ2_9MYCO</name>
<dbReference type="SUPFAM" id="SSF50118">
    <property type="entry name" value="Cell growth inhibitor/plasmid maintenance toxic component"/>
    <property type="match status" value="1"/>
</dbReference>
<evidence type="ECO:0000256" key="1">
    <source>
        <dbReference type="ARBA" id="ARBA00007521"/>
    </source>
</evidence>
<dbReference type="EMBL" id="JAHCLR010000039">
    <property type="protein sequence ID" value="MBS9535284.1"/>
    <property type="molecule type" value="Genomic_DNA"/>
</dbReference>
<dbReference type="Proteomes" id="UP001519535">
    <property type="component" value="Unassembled WGS sequence"/>
</dbReference>
<keyword evidence="2" id="KW-1277">Toxin-antitoxin system</keyword>
<dbReference type="Gene3D" id="2.30.30.110">
    <property type="match status" value="1"/>
</dbReference>
<evidence type="ECO:0000256" key="2">
    <source>
        <dbReference type="ARBA" id="ARBA00022649"/>
    </source>
</evidence>
<keyword evidence="4" id="KW-1185">Reference proteome</keyword>
<comment type="similarity">
    <text evidence="1">Belongs to the PemK/MazF family.</text>
</comment>
<proteinExistence type="inferred from homology"/>
<protein>
    <submittedName>
        <fullName evidence="3">Type II toxin-antitoxin system PemK/MazF family toxin</fullName>
    </submittedName>
</protein>
<dbReference type="InterPro" id="IPR011067">
    <property type="entry name" value="Plasmid_toxin/cell-grow_inhib"/>
</dbReference>